<dbReference type="STRING" id="658429.L8GDB9"/>
<organism evidence="4 5">
    <name type="scientific">Pseudogymnoascus destructans (strain ATCC MYA-4855 / 20631-21)</name>
    <name type="common">Bat white-nose syndrome fungus</name>
    <name type="synonym">Geomyces destructans</name>
    <dbReference type="NCBI Taxonomy" id="658429"/>
    <lineage>
        <taxon>Eukaryota</taxon>
        <taxon>Fungi</taxon>
        <taxon>Dikarya</taxon>
        <taxon>Ascomycota</taxon>
        <taxon>Pezizomycotina</taxon>
        <taxon>Leotiomycetes</taxon>
        <taxon>Thelebolales</taxon>
        <taxon>Thelebolaceae</taxon>
        <taxon>Pseudogymnoascus</taxon>
    </lineage>
</organism>
<gene>
    <name evidence="4" type="ORF">GMDG_04481</name>
</gene>
<keyword evidence="1 3" id="KW-0853">WD repeat</keyword>
<dbReference type="InterPro" id="IPR001680">
    <property type="entry name" value="WD40_rpt"/>
</dbReference>
<dbReference type="AlphaFoldDB" id="L8GDB9"/>
<dbReference type="PANTHER" id="PTHR19848:SF8">
    <property type="entry name" value="F-BOX AND WD REPEAT DOMAIN CONTAINING 7"/>
    <property type="match status" value="1"/>
</dbReference>
<keyword evidence="5" id="KW-1185">Reference proteome</keyword>
<evidence type="ECO:0000313" key="4">
    <source>
        <dbReference type="EMBL" id="ELR10081.1"/>
    </source>
</evidence>
<evidence type="ECO:0000256" key="1">
    <source>
        <dbReference type="ARBA" id="ARBA00022574"/>
    </source>
</evidence>
<dbReference type="InterPro" id="IPR019775">
    <property type="entry name" value="WD40_repeat_CS"/>
</dbReference>
<dbReference type="InterPro" id="IPR036322">
    <property type="entry name" value="WD40_repeat_dom_sf"/>
</dbReference>
<dbReference type="OrthoDB" id="3440249at2759"/>
<dbReference type="InParanoid" id="L8GDB9"/>
<feature type="repeat" description="WD" evidence="3">
    <location>
        <begin position="16"/>
        <end position="57"/>
    </location>
</feature>
<dbReference type="SMART" id="SM00320">
    <property type="entry name" value="WD40"/>
    <property type="match status" value="2"/>
</dbReference>
<dbReference type="Proteomes" id="UP000011064">
    <property type="component" value="Unassembled WGS sequence"/>
</dbReference>
<dbReference type="Gene3D" id="2.130.10.10">
    <property type="entry name" value="YVTN repeat-like/Quinoprotein amine dehydrogenase"/>
    <property type="match status" value="2"/>
</dbReference>
<dbReference type="VEuPathDB" id="FungiDB:GMDG_04481"/>
<dbReference type="InterPro" id="IPR015943">
    <property type="entry name" value="WD40/YVTN_repeat-like_dom_sf"/>
</dbReference>
<evidence type="ECO:0000256" key="2">
    <source>
        <dbReference type="ARBA" id="ARBA00022737"/>
    </source>
</evidence>
<dbReference type="SUPFAM" id="SSF50978">
    <property type="entry name" value="WD40 repeat-like"/>
    <property type="match status" value="1"/>
</dbReference>
<evidence type="ECO:0000256" key="3">
    <source>
        <dbReference type="PROSITE-ProRule" id="PRU00221"/>
    </source>
</evidence>
<dbReference type="HOGENOM" id="CLU_000288_57_19_1"/>
<proteinExistence type="predicted"/>
<dbReference type="PROSITE" id="PS50082">
    <property type="entry name" value="WD_REPEATS_2"/>
    <property type="match status" value="2"/>
</dbReference>
<accession>L8GDB9</accession>
<keyword evidence="2" id="KW-0677">Repeat</keyword>
<dbReference type="PANTHER" id="PTHR19848">
    <property type="entry name" value="WD40 REPEAT PROTEIN"/>
    <property type="match status" value="1"/>
</dbReference>
<name>L8GDB9_PSED2</name>
<dbReference type="PROSITE" id="PS00678">
    <property type="entry name" value="WD_REPEATS_1"/>
    <property type="match status" value="2"/>
</dbReference>
<reference evidence="5" key="1">
    <citation type="submission" date="2010-09" db="EMBL/GenBank/DDBJ databases">
        <title>The genome sequence of Geomyces destructans 20631-21.</title>
        <authorList>
            <consortium name="The Broad Institute Genome Sequencing Platform"/>
            <person name="Cuomo C.A."/>
            <person name="Blehert D.S."/>
            <person name="Lorch J.M."/>
            <person name="Young S.K."/>
            <person name="Zeng Q."/>
            <person name="Gargeya S."/>
            <person name="Fitzgerald M."/>
            <person name="Haas B."/>
            <person name="Abouelleil A."/>
            <person name="Alvarado L."/>
            <person name="Arachchi H.M."/>
            <person name="Berlin A."/>
            <person name="Brown A."/>
            <person name="Chapman S.B."/>
            <person name="Chen Z."/>
            <person name="Dunbar C."/>
            <person name="Freedman E."/>
            <person name="Gearin G."/>
            <person name="Gellesch M."/>
            <person name="Goldberg J."/>
            <person name="Griggs A."/>
            <person name="Gujja S."/>
            <person name="Heiman D."/>
            <person name="Howarth C."/>
            <person name="Larson L."/>
            <person name="Lui A."/>
            <person name="MacDonald P.J.P."/>
            <person name="Montmayeur A."/>
            <person name="Murphy C."/>
            <person name="Neiman D."/>
            <person name="Pearson M."/>
            <person name="Priest M."/>
            <person name="Roberts A."/>
            <person name="Saif S."/>
            <person name="Shea T."/>
            <person name="Shenoy N."/>
            <person name="Sisk P."/>
            <person name="Stolte C."/>
            <person name="Sykes S."/>
            <person name="Wortman J."/>
            <person name="Nusbaum C."/>
            <person name="Birren B."/>
        </authorList>
    </citation>
    <scope>NUCLEOTIDE SEQUENCE [LARGE SCALE GENOMIC DNA]</scope>
    <source>
        <strain evidence="5">ATCC MYA-4855 / 20631-21</strain>
    </source>
</reference>
<dbReference type="EMBL" id="GL573250">
    <property type="protein sequence ID" value="ELR10081.1"/>
    <property type="molecule type" value="Genomic_DNA"/>
</dbReference>
<evidence type="ECO:0000313" key="5">
    <source>
        <dbReference type="Proteomes" id="UP000011064"/>
    </source>
</evidence>
<dbReference type="InterPro" id="IPR020472">
    <property type="entry name" value="WD40_PAC1"/>
</dbReference>
<dbReference type="PROSITE" id="PS50294">
    <property type="entry name" value="WD_REPEATS_REGION"/>
    <property type="match status" value="2"/>
</dbReference>
<dbReference type="PRINTS" id="PR00320">
    <property type="entry name" value="GPROTEINBRPT"/>
</dbReference>
<protein>
    <submittedName>
        <fullName evidence="4">Uncharacterized protein</fullName>
    </submittedName>
</protein>
<dbReference type="Pfam" id="PF00400">
    <property type="entry name" value="WD40"/>
    <property type="match status" value="2"/>
</dbReference>
<sequence length="210" mass="22308">MVKVWDAATGTLQQTLEGHSSGVISVAFSHDSKLLASASYDKTVKVWDAATGTLQQTLEGHSSGVISVAFSHDSKLLASASYDNTVKVWDAATGTLQQTLEVNCYISTLSFDITNSILITNIGCLKVNTTGFLTLPTSSQEVGGKSDRKGLGISGHWVVWNDENLLWLPPGFRGHNSSISYTGSTLAIGCSTGKVFVIGVSINIIRSCYS</sequence>
<feature type="repeat" description="WD" evidence="3">
    <location>
        <begin position="58"/>
        <end position="99"/>
    </location>
</feature>